<comment type="caution">
    <text evidence="9">The sequence shown here is derived from an EMBL/GenBank/DDBJ whole genome shotgun (WGS) entry which is preliminary data.</text>
</comment>
<evidence type="ECO:0000256" key="3">
    <source>
        <dbReference type="ARBA" id="ARBA00022771"/>
    </source>
</evidence>
<accession>A0A7K5YE79</accession>
<keyword evidence="3 6" id="KW-0863">Zinc-finger</keyword>
<feature type="region of interest" description="Disordered" evidence="7">
    <location>
        <begin position="362"/>
        <end position="405"/>
    </location>
</feature>
<dbReference type="GO" id="GO:0008270">
    <property type="term" value="F:zinc ion binding"/>
    <property type="evidence" value="ECO:0007669"/>
    <property type="project" value="UniProtKB-KW"/>
</dbReference>
<dbReference type="PROSITE" id="PS52027">
    <property type="entry name" value="ZF_C2HC_C3H"/>
    <property type="match status" value="2"/>
</dbReference>
<proteinExistence type="inferred from homology"/>
<evidence type="ECO:0000256" key="1">
    <source>
        <dbReference type="ARBA" id="ARBA00010843"/>
    </source>
</evidence>
<dbReference type="Pfam" id="PF13913">
    <property type="entry name" value="zf-C2HC_2"/>
    <property type="match status" value="2"/>
</dbReference>
<feature type="domain" description="C2HC/C3H-type" evidence="8">
    <location>
        <begin position="338"/>
        <end position="367"/>
    </location>
</feature>
<dbReference type="EMBL" id="VYZE01000105">
    <property type="protein sequence ID" value="NWU63380.1"/>
    <property type="molecule type" value="Genomic_DNA"/>
</dbReference>
<evidence type="ECO:0000256" key="6">
    <source>
        <dbReference type="PROSITE-ProRule" id="PRU01371"/>
    </source>
</evidence>
<dbReference type="Proteomes" id="UP000522270">
    <property type="component" value="Unassembled WGS sequence"/>
</dbReference>
<organism evidence="9 10">
    <name type="scientific">Pterocles burchelli</name>
    <dbReference type="NCBI Taxonomy" id="2585816"/>
    <lineage>
        <taxon>Eukaryota</taxon>
        <taxon>Metazoa</taxon>
        <taxon>Chordata</taxon>
        <taxon>Craniata</taxon>
        <taxon>Vertebrata</taxon>
        <taxon>Euteleostomi</taxon>
        <taxon>Archelosauria</taxon>
        <taxon>Archosauria</taxon>
        <taxon>Dinosauria</taxon>
        <taxon>Saurischia</taxon>
        <taxon>Theropoda</taxon>
        <taxon>Coelurosauria</taxon>
        <taxon>Aves</taxon>
        <taxon>Neognathae</taxon>
        <taxon>Neoaves</taxon>
        <taxon>Columbimorphae</taxon>
        <taxon>Pterocliformes</taxon>
        <taxon>Pteroclidae</taxon>
        <taxon>Pterocles</taxon>
    </lineage>
</organism>
<evidence type="ECO:0000313" key="9">
    <source>
        <dbReference type="EMBL" id="NWU63380.1"/>
    </source>
</evidence>
<name>A0A7K5YE79_9AVES</name>
<dbReference type="InterPro" id="IPR026104">
    <property type="entry name" value="ZNF_C2HC_dom_1C"/>
</dbReference>
<feature type="compositionally biased region" description="Basic and acidic residues" evidence="7">
    <location>
        <begin position="370"/>
        <end position="400"/>
    </location>
</feature>
<evidence type="ECO:0000256" key="2">
    <source>
        <dbReference type="ARBA" id="ARBA00022723"/>
    </source>
</evidence>
<feature type="non-terminal residue" evidence="9">
    <location>
        <position position="1"/>
    </location>
</feature>
<dbReference type="PANTHER" id="PTHR14649:SF1">
    <property type="entry name" value="ZINC FINGER C2HC DOMAIN-CONTAINING PROTEIN 1C"/>
    <property type="match status" value="1"/>
</dbReference>
<feature type="non-terminal residue" evidence="9">
    <location>
        <position position="483"/>
    </location>
</feature>
<reference evidence="9 10" key="1">
    <citation type="submission" date="2019-09" db="EMBL/GenBank/DDBJ databases">
        <title>Bird 10,000 Genomes (B10K) Project - Family phase.</title>
        <authorList>
            <person name="Zhang G."/>
        </authorList>
    </citation>
    <scope>NUCLEOTIDE SEQUENCE [LARGE SCALE GENOMIC DNA]</scope>
    <source>
        <strain evidence="9">B10K-DU-027-49</strain>
        <tissue evidence="9">Muscle</tissue>
    </source>
</reference>
<evidence type="ECO:0000313" key="10">
    <source>
        <dbReference type="Proteomes" id="UP000522270"/>
    </source>
</evidence>
<feature type="region of interest" description="Disordered" evidence="7">
    <location>
        <begin position="210"/>
        <end position="249"/>
    </location>
</feature>
<feature type="compositionally biased region" description="Basic and acidic residues" evidence="7">
    <location>
        <begin position="210"/>
        <end position="236"/>
    </location>
</feature>
<keyword evidence="4" id="KW-0862">Zinc</keyword>
<evidence type="ECO:0000256" key="4">
    <source>
        <dbReference type="ARBA" id="ARBA00022833"/>
    </source>
</evidence>
<evidence type="ECO:0000259" key="8">
    <source>
        <dbReference type="PROSITE" id="PS52027"/>
    </source>
</evidence>
<dbReference type="AlphaFoldDB" id="A0A7K5YE79"/>
<feature type="domain" description="C2HC/C3H-type" evidence="8">
    <location>
        <begin position="446"/>
        <end position="475"/>
    </location>
</feature>
<evidence type="ECO:0000256" key="5">
    <source>
        <dbReference type="ARBA" id="ARBA00023054"/>
    </source>
</evidence>
<dbReference type="PANTHER" id="PTHR14649">
    <property type="entry name" value="ZINC FINGER C2HC DOMAIN-CONTAINING PROTEIN 1C"/>
    <property type="match status" value="1"/>
</dbReference>
<evidence type="ECO:0000256" key="7">
    <source>
        <dbReference type="SAM" id="MobiDB-lite"/>
    </source>
</evidence>
<protein>
    <submittedName>
        <fullName evidence="9">ZC21C protein</fullName>
    </submittedName>
</protein>
<keyword evidence="5" id="KW-0175">Coiled coil</keyword>
<dbReference type="OrthoDB" id="10255185at2759"/>
<keyword evidence="2" id="KW-0479">Metal-binding</keyword>
<gene>
    <name evidence="9" type="primary">Zc2hc1c</name>
    <name evidence="9" type="ORF">PTEBUR_R12065</name>
</gene>
<sequence length="483" mass="54694">AVAAAKPVRGSQLVHQKNNFQCERILVKEESLKDVYGQKSQSYSAAPESSQHICRRSSAGLQSKYPTSQIQTLPTKSVVRQKEGVDCAYPLKPIFHHKDMSVPALNRAQLPLCMENFRAQNHRPSSMSKWKPPGGMTEPAAMTELSPWTAEPKQSASCLYRRELDCILKLEADGQKLEEEIRKKKALLREKLERTKEELKRIQREKELVKAEERRNREVERTHEQKATRDPEEKTPRVSVMPGDGVLSGAQSEEATIPKFGTSLHPQQLSMGKLKKEQLVASNSKIQDHIPMGHLASCSELAPKHSPSLSALSDRGSGDHLSTEVLHTQAASSMEQGKLRQCSFCGRKFLCARLEKHMSICSKSQGSQRKAFDTRKARAKGTEQEKYQQWKSSEGPENKPPRKNNWKQKHEVLIHTLRQARQMQQVLSKGGKAPTLLPLPPIENPDYVACPYCRRRFAPRVAERHIPICKNIKSRPLPPLQRR</sequence>
<comment type="similarity">
    <text evidence="1">Belongs to the ZC2HC1 family.</text>
</comment>
<dbReference type="InterPro" id="IPR049899">
    <property type="entry name" value="Znf_C2HC_C3H"/>
</dbReference>
<keyword evidence="10" id="KW-1185">Reference proteome</keyword>